<evidence type="ECO:0000313" key="2">
    <source>
        <dbReference type="EMBL" id="KAF4635168.1"/>
    </source>
</evidence>
<reference evidence="2 3" key="1">
    <citation type="submission" date="2020-03" db="EMBL/GenBank/DDBJ databases">
        <title>Draft Genome Sequence of Cudoniella acicularis.</title>
        <authorList>
            <person name="Buettner E."/>
            <person name="Kellner H."/>
        </authorList>
    </citation>
    <scope>NUCLEOTIDE SEQUENCE [LARGE SCALE GENOMIC DNA]</scope>
    <source>
        <strain evidence="2 3">DSM 108380</strain>
    </source>
</reference>
<name>A0A8H4RT70_9HELO</name>
<keyword evidence="3" id="KW-1185">Reference proteome</keyword>
<evidence type="ECO:0000256" key="1">
    <source>
        <dbReference type="SAM" id="MobiDB-lite"/>
    </source>
</evidence>
<organism evidence="2 3">
    <name type="scientific">Cudoniella acicularis</name>
    <dbReference type="NCBI Taxonomy" id="354080"/>
    <lineage>
        <taxon>Eukaryota</taxon>
        <taxon>Fungi</taxon>
        <taxon>Dikarya</taxon>
        <taxon>Ascomycota</taxon>
        <taxon>Pezizomycotina</taxon>
        <taxon>Leotiomycetes</taxon>
        <taxon>Helotiales</taxon>
        <taxon>Tricladiaceae</taxon>
        <taxon>Cudoniella</taxon>
    </lineage>
</organism>
<protein>
    <submittedName>
        <fullName evidence="2">Uncharacterized protein</fullName>
    </submittedName>
</protein>
<proteinExistence type="predicted"/>
<dbReference type="EMBL" id="JAAMPI010000137">
    <property type="protein sequence ID" value="KAF4635168.1"/>
    <property type="molecule type" value="Genomic_DNA"/>
</dbReference>
<sequence>MVSRELIRGKGNGIDSKLPFIQYFVLIFATQTFQLKDPPQPSSDDVADRFVTLDDPPDGYKGPNGTVTSDSISNAVPDPAYWQLALSQTLNMADYAPITVNPSPPTNPVASLPQCGANGYTASYTVVMSIQATLAMLGGQQCCTDDIGGCKNIASDGPVSVDLCSDPNLTLCVNCGRLADYVADVANSCHTGQAPNMMVGGTQDIVETPGLKIEI</sequence>
<gene>
    <name evidence="2" type="ORF">G7Y89_g2921</name>
</gene>
<accession>A0A8H4RT70</accession>
<feature type="region of interest" description="Disordered" evidence="1">
    <location>
        <begin position="37"/>
        <end position="66"/>
    </location>
</feature>
<evidence type="ECO:0000313" key="3">
    <source>
        <dbReference type="Proteomes" id="UP000566819"/>
    </source>
</evidence>
<comment type="caution">
    <text evidence="2">The sequence shown here is derived from an EMBL/GenBank/DDBJ whole genome shotgun (WGS) entry which is preliminary data.</text>
</comment>
<dbReference type="AlphaFoldDB" id="A0A8H4RT70"/>
<dbReference type="Proteomes" id="UP000566819">
    <property type="component" value="Unassembled WGS sequence"/>
</dbReference>